<evidence type="ECO:0000313" key="2">
    <source>
        <dbReference type="EMBL" id="MBW4662446.1"/>
    </source>
</evidence>
<evidence type="ECO:0000259" key="1">
    <source>
        <dbReference type="SMART" id="SM00885"/>
    </source>
</evidence>
<sequence length="894" mass="100637">MNTTPNDKIATADVAANADSVNVSSILSSLTQQGYDHLKSEGFSDNHLSSMISDGVRWVSHEEAFKLGFRWRHRNEGLYFPSTQHLKPFPAATKENGDSVKYLRSKAEWVMPTGSYVVETEGAKDAYAGSEILGIPTLAKPGVSFYAKEKWRSPSVKVVLGDSDTWVKPQLITSAILGSLAQKTKIQVVPDCKGFEKSGLVEFAKSGKTKQDYQKLIDSAMTVGEFLTELPSHWKDLDKRQVEKLTQATLRVMGKVNLTHMETDKILDALKEHTGSAKGVLTNEIKRLKLSKSLATVKTDKRFDPNRQVKDETLEVHILKRVFRGSETPYKVINAVFYRYTGLGYWEAVSEASLKKILADECEKCWTLEKSGEEWSGAFEFGTKKNIESCYTFCLSSLTDEILSQDAELICFQNCTLNIVTGEILDHSASHYLTSRIEANYEQNKECPKVFSDFVEKVFGIEYTKVIQTIISMYLDPSCFYGKAVQLIGQSGAGKGTFIRFVQSLFNPSSVQAVGSFSDLSTPDKRHQNLTGKRLICLPDLGGYQQNLRDYYELVDNGRLSGRALFSSETYSKEWMTRYILASVSELKIENSGDGWARRTITLRVKNREGKPDRSLLKKLQSVKADVISWALSMPKDERDEILESPETVAPNIAKDNHQASISGDIIKTFLDSCFKRSEIPTDKAQEQKLRISNTTLFGMYQAYYKAVGSGKPMMLNNFVSHLKVVLPDNFRGRDKSKEQSSQWVAAGFAGIELISSEIFTQQASYDGIQYYCNIDKTVEGSFYTEFNGDDSENEFEPQTEATQELSQELNFVDPVIVDDHVQNIMTAYKVDDLELWGAVEKMVSLDNALRQAVWDGIKNYLKLHEKNAENRKCIKNMITKMGKQIRAKQNQAN</sequence>
<reference evidence="2" key="2">
    <citation type="journal article" date="2022" name="Microbiol. Resour. Announc.">
        <title>Metagenome Sequencing to Explore Phylogenomics of Terrestrial Cyanobacteria.</title>
        <authorList>
            <person name="Ward R.D."/>
            <person name="Stajich J.E."/>
            <person name="Johansen J.R."/>
            <person name="Huntemann M."/>
            <person name="Clum A."/>
            <person name="Foster B."/>
            <person name="Foster B."/>
            <person name="Roux S."/>
            <person name="Palaniappan K."/>
            <person name="Varghese N."/>
            <person name="Mukherjee S."/>
            <person name="Reddy T.B.K."/>
            <person name="Daum C."/>
            <person name="Copeland A."/>
            <person name="Chen I.A."/>
            <person name="Ivanova N.N."/>
            <person name="Kyrpides N.C."/>
            <person name="Shapiro N."/>
            <person name="Eloe-Fadrosh E.A."/>
            <person name="Pietrasiak N."/>
        </authorList>
    </citation>
    <scope>NUCLEOTIDE SEQUENCE</scope>
    <source>
        <strain evidence="2">UHER 2000/2452</strain>
    </source>
</reference>
<dbReference type="Pfam" id="PF08706">
    <property type="entry name" value="D5_N"/>
    <property type="match status" value="1"/>
</dbReference>
<gene>
    <name evidence="2" type="ORF">KME15_27685</name>
</gene>
<dbReference type="SMART" id="SM00885">
    <property type="entry name" value="D5_N"/>
    <property type="match status" value="1"/>
</dbReference>
<protein>
    <recommendedName>
        <fullName evidence="1">Bacteriophage/plasmid primase P4 C-terminal domain-containing protein</fullName>
    </recommendedName>
</protein>
<comment type="caution">
    <text evidence="2">The sequence shown here is derived from an EMBL/GenBank/DDBJ whole genome shotgun (WGS) entry which is preliminary data.</text>
</comment>
<dbReference type="Proteomes" id="UP000757435">
    <property type="component" value="Unassembled WGS sequence"/>
</dbReference>
<dbReference type="InterPro" id="IPR014818">
    <property type="entry name" value="Phage/plasmid_primase_P4_C"/>
</dbReference>
<dbReference type="AlphaFoldDB" id="A0A951QIN5"/>
<feature type="domain" description="Bacteriophage/plasmid primase P4 C-terminal" evidence="1">
    <location>
        <begin position="316"/>
        <end position="460"/>
    </location>
</feature>
<proteinExistence type="predicted"/>
<name>A0A951QIN5_9CYAN</name>
<accession>A0A951QIN5</accession>
<evidence type="ECO:0000313" key="3">
    <source>
        <dbReference type="Proteomes" id="UP000757435"/>
    </source>
</evidence>
<organism evidence="2 3">
    <name type="scientific">Drouetiella hepatica Uher 2000/2452</name>
    <dbReference type="NCBI Taxonomy" id="904376"/>
    <lineage>
        <taxon>Bacteria</taxon>
        <taxon>Bacillati</taxon>
        <taxon>Cyanobacteriota</taxon>
        <taxon>Cyanophyceae</taxon>
        <taxon>Oculatellales</taxon>
        <taxon>Oculatellaceae</taxon>
        <taxon>Drouetiella</taxon>
    </lineage>
</organism>
<reference evidence="2" key="1">
    <citation type="submission" date="2021-05" db="EMBL/GenBank/DDBJ databases">
        <authorList>
            <person name="Pietrasiak N."/>
            <person name="Ward R."/>
            <person name="Stajich J.E."/>
            <person name="Kurbessoian T."/>
        </authorList>
    </citation>
    <scope>NUCLEOTIDE SEQUENCE</scope>
    <source>
        <strain evidence="2">UHER 2000/2452</strain>
    </source>
</reference>
<dbReference type="EMBL" id="JAHHHD010000077">
    <property type="protein sequence ID" value="MBW4662446.1"/>
    <property type="molecule type" value="Genomic_DNA"/>
</dbReference>